<organism evidence="1">
    <name type="scientific">marine sediment metagenome</name>
    <dbReference type="NCBI Taxonomy" id="412755"/>
    <lineage>
        <taxon>unclassified sequences</taxon>
        <taxon>metagenomes</taxon>
        <taxon>ecological metagenomes</taxon>
    </lineage>
</organism>
<feature type="non-terminal residue" evidence="1">
    <location>
        <position position="268"/>
    </location>
</feature>
<proteinExistence type="predicted"/>
<accession>X0UDC2</accession>
<sequence length="268" mass="30055">LQVYDAGRVYEIENYRQERDPNNFKLLVAHRGAMYYNIRQKIYRLTAASTIERLDTPIFEGFVLSGASVGNELHYMVRTPGGYTKTYVFNPETGGTREWFNTQSIGHVGSRTPSSIAAAFGQVWVAPMTLTAANNSTYLAPVIAVNKILPPVVLTSPYFMRTHSYLITSMLDMGYPDLNKLWNRVVVDYDLQSWQDRIDAYYTTEFKRSQVLVVAADDGAGGYNDWTKTVTDGDTSTSETGVMVPGMYMQFAFPTRVKVINVALMLGA</sequence>
<gene>
    <name evidence="1" type="ORF">S01H1_40160</name>
</gene>
<name>X0UDC2_9ZZZZ</name>
<protein>
    <submittedName>
        <fullName evidence="1">Uncharacterized protein</fullName>
    </submittedName>
</protein>
<dbReference type="EMBL" id="BARS01025406">
    <property type="protein sequence ID" value="GAG03784.1"/>
    <property type="molecule type" value="Genomic_DNA"/>
</dbReference>
<comment type="caution">
    <text evidence="1">The sequence shown here is derived from an EMBL/GenBank/DDBJ whole genome shotgun (WGS) entry which is preliminary data.</text>
</comment>
<feature type="non-terminal residue" evidence="1">
    <location>
        <position position="1"/>
    </location>
</feature>
<reference evidence="1" key="1">
    <citation type="journal article" date="2014" name="Front. Microbiol.">
        <title>High frequency of phylogenetically diverse reductive dehalogenase-homologous genes in deep subseafloor sedimentary metagenomes.</title>
        <authorList>
            <person name="Kawai M."/>
            <person name="Futagami T."/>
            <person name="Toyoda A."/>
            <person name="Takaki Y."/>
            <person name="Nishi S."/>
            <person name="Hori S."/>
            <person name="Arai W."/>
            <person name="Tsubouchi T."/>
            <person name="Morono Y."/>
            <person name="Uchiyama I."/>
            <person name="Ito T."/>
            <person name="Fujiyama A."/>
            <person name="Inagaki F."/>
            <person name="Takami H."/>
        </authorList>
    </citation>
    <scope>NUCLEOTIDE SEQUENCE</scope>
    <source>
        <strain evidence="1">Expedition CK06-06</strain>
    </source>
</reference>
<evidence type="ECO:0000313" key="1">
    <source>
        <dbReference type="EMBL" id="GAG03784.1"/>
    </source>
</evidence>
<dbReference type="AlphaFoldDB" id="X0UDC2"/>